<gene>
    <name evidence="3" type="ORF">NUTIK01_29110</name>
</gene>
<name>A0ABQ6PBV7_9SPHN</name>
<evidence type="ECO:0000313" key="4">
    <source>
        <dbReference type="Proteomes" id="UP001187221"/>
    </source>
</evidence>
<dbReference type="Proteomes" id="UP001187221">
    <property type="component" value="Unassembled WGS sequence"/>
</dbReference>
<accession>A0ABQ6PBV7</accession>
<organism evidence="3 4">
    <name type="scientific">Novosphingobium pituita</name>
    <dbReference type="NCBI Taxonomy" id="3056842"/>
    <lineage>
        <taxon>Bacteria</taxon>
        <taxon>Pseudomonadati</taxon>
        <taxon>Pseudomonadota</taxon>
        <taxon>Alphaproteobacteria</taxon>
        <taxon>Sphingomonadales</taxon>
        <taxon>Sphingomonadaceae</taxon>
        <taxon>Novosphingobium</taxon>
    </lineage>
</organism>
<proteinExistence type="predicted"/>
<dbReference type="PROSITE" id="PS51257">
    <property type="entry name" value="PROKAR_LIPOPROTEIN"/>
    <property type="match status" value="1"/>
</dbReference>
<comment type="caution">
    <text evidence="3">The sequence shown here is derived from an EMBL/GenBank/DDBJ whole genome shotgun (WGS) entry which is preliminary data.</text>
</comment>
<feature type="chain" id="PRO_5045867459" description="Deacetylase PdaC domain-containing protein" evidence="2">
    <location>
        <begin position="35"/>
        <end position="306"/>
    </location>
</feature>
<dbReference type="EMBL" id="BTFW01000001">
    <property type="protein sequence ID" value="GMM62134.1"/>
    <property type="molecule type" value="Genomic_DNA"/>
</dbReference>
<evidence type="ECO:0000256" key="1">
    <source>
        <dbReference type="SAM" id="MobiDB-lite"/>
    </source>
</evidence>
<protein>
    <recommendedName>
        <fullName evidence="5">Deacetylase PdaC domain-containing protein</fullName>
    </recommendedName>
</protein>
<feature type="signal peptide" evidence="2">
    <location>
        <begin position="1"/>
        <end position="34"/>
    </location>
</feature>
<reference evidence="3 4" key="1">
    <citation type="submission" date="2023-06" db="EMBL/GenBank/DDBJ databases">
        <title>Draft genome sequence of Novosphingobium sp. strain IK01.</title>
        <authorList>
            <person name="Hatamoto M."/>
            <person name="Ikarashi T."/>
            <person name="Yamaguchi T."/>
        </authorList>
    </citation>
    <scope>NUCLEOTIDE SEQUENCE [LARGE SCALE GENOMIC DNA]</scope>
    <source>
        <strain evidence="3 4">IK01</strain>
    </source>
</reference>
<keyword evidence="2" id="KW-0732">Signal</keyword>
<sequence>MARIARLPSISVLPSLIPALILAPLFLAACSPHAPSAPPASPSTPASTGAAPGTEAPTATASPPPPSPESTSKTPLAHATKIDTDTYSFEYGWPAAPDAVPPLRAWLAADEATARRHLVAESASAKADAARGEYPFHPLGRWQEWQVLADTPGWLSLTALIGIDSGGAHPNYAYAATLWDKAAGQRRKTIDLFTTPAALATAIHTPFCAELQAQRAHKRGGQASLSQPSMDMSEFDTCPDPLAQTLALRADSSAGFNHLVVLIAPYEAGPYAEGTYEIALPVTPALLASVKPQWRNSFTPIRKSGG</sequence>
<dbReference type="RefSeq" id="WP_317975745.1">
    <property type="nucleotide sequence ID" value="NZ_BTFW01000001.1"/>
</dbReference>
<feature type="compositionally biased region" description="Low complexity" evidence="1">
    <location>
        <begin position="43"/>
        <end position="61"/>
    </location>
</feature>
<evidence type="ECO:0008006" key="5">
    <source>
        <dbReference type="Google" id="ProtNLM"/>
    </source>
</evidence>
<evidence type="ECO:0000313" key="3">
    <source>
        <dbReference type="EMBL" id="GMM62134.1"/>
    </source>
</evidence>
<feature type="region of interest" description="Disordered" evidence="1">
    <location>
        <begin position="33"/>
        <end position="76"/>
    </location>
</feature>
<keyword evidence="4" id="KW-1185">Reference proteome</keyword>
<evidence type="ECO:0000256" key="2">
    <source>
        <dbReference type="SAM" id="SignalP"/>
    </source>
</evidence>